<gene>
    <name evidence="2" type="ORF">BDA99DRAFT_517029</name>
</gene>
<proteinExistence type="predicted"/>
<feature type="transmembrane region" description="Helical" evidence="1">
    <location>
        <begin position="36"/>
        <end position="53"/>
    </location>
</feature>
<feature type="transmembrane region" description="Helical" evidence="1">
    <location>
        <begin position="6"/>
        <end position="24"/>
    </location>
</feature>
<reference evidence="2" key="1">
    <citation type="journal article" date="2022" name="IScience">
        <title>Evolution of zygomycete secretomes and the origins of terrestrial fungal ecologies.</title>
        <authorList>
            <person name="Chang Y."/>
            <person name="Wang Y."/>
            <person name="Mondo S."/>
            <person name="Ahrendt S."/>
            <person name="Andreopoulos W."/>
            <person name="Barry K."/>
            <person name="Beard J."/>
            <person name="Benny G.L."/>
            <person name="Blankenship S."/>
            <person name="Bonito G."/>
            <person name="Cuomo C."/>
            <person name="Desiro A."/>
            <person name="Gervers K.A."/>
            <person name="Hundley H."/>
            <person name="Kuo A."/>
            <person name="LaButti K."/>
            <person name="Lang B.F."/>
            <person name="Lipzen A."/>
            <person name="O'Donnell K."/>
            <person name="Pangilinan J."/>
            <person name="Reynolds N."/>
            <person name="Sandor L."/>
            <person name="Smith M.E."/>
            <person name="Tsang A."/>
            <person name="Grigoriev I.V."/>
            <person name="Stajich J.E."/>
            <person name="Spatafora J.W."/>
        </authorList>
    </citation>
    <scope>NUCLEOTIDE SEQUENCE</scope>
    <source>
        <strain evidence="2">RSA 2281</strain>
    </source>
</reference>
<dbReference type="Proteomes" id="UP001209540">
    <property type="component" value="Unassembled WGS sequence"/>
</dbReference>
<protein>
    <submittedName>
        <fullName evidence="2">Uncharacterized protein</fullName>
    </submittedName>
</protein>
<sequence>MHKRFIMLQQLICIDATIVFYITLTTTKYISRIKCHIIKISSIYLTLIFYLFGNTTNHQ</sequence>
<keyword evidence="1" id="KW-0812">Transmembrane</keyword>
<keyword evidence="1" id="KW-1133">Transmembrane helix</keyword>
<name>A0AAD5K5C8_9FUNG</name>
<reference evidence="2" key="2">
    <citation type="submission" date="2023-02" db="EMBL/GenBank/DDBJ databases">
        <authorList>
            <consortium name="DOE Joint Genome Institute"/>
            <person name="Mondo S.J."/>
            <person name="Chang Y."/>
            <person name="Wang Y."/>
            <person name="Ahrendt S."/>
            <person name="Andreopoulos W."/>
            <person name="Barry K."/>
            <person name="Beard J."/>
            <person name="Benny G.L."/>
            <person name="Blankenship S."/>
            <person name="Bonito G."/>
            <person name="Cuomo C."/>
            <person name="Desiro A."/>
            <person name="Gervers K.A."/>
            <person name="Hundley H."/>
            <person name="Kuo A."/>
            <person name="LaButti K."/>
            <person name="Lang B.F."/>
            <person name="Lipzen A."/>
            <person name="O'Donnell K."/>
            <person name="Pangilinan J."/>
            <person name="Reynolds N."/>
            <person name="Sandor L."/>
            <person name="Smith M.W."/>
            <person name="Tsang A."/>
            <person name="Grigoriev I.V."/>
            <person name="Stajich J.E."/>
            <person name="Spatafora J.W."/>
        </authorList>
    </citation>
    <scope>NUCLEOTIDE SEQUENCE</scope>
    <source>
        <strain evidence="2">RSA 2281</strain>
    </source>
</reference>
<dbReference type="AlphaFoldDB" id="A0AAD5K5C8"/>
<accession>A0AAD5K5C8</accession>
<evidence type="ECO:0000313" key="2">
    <source>
        <dbReference type="EMBL" id="KAI9256665.1"/>
    </source>
</evidence>
<evidence type="ECO:0000313" key="3">
    <source>
        <dbReference type="Proteomes" id="UP001209540"/>
    </source>
</evidence>
<evidence type="ECO:0000256" key="1">
    <source>
        <dbReference type="SAM" id="Phobius"/>
    </source>
</evidence>
<comment type="caution">
    <text evidence="2">The sequence shown here is derived from an EMBL/GenBank/DDBJ whole genome shotgun (WGS) entry which is preliminary data.</text>
</comment>
<keyword evidence="3" id="KW-1185">Reference proteome</keyword>
<dbReference type="EMBL" id="JAIXMP010000021">
    <property type="protein sequence ID" value="KAI9256665.1"/>
    <property type="molecule type" value="Genomic_DNA"/>
</dbReference>
<organism evidence="2 3">
    <name type="scientific">Phascolomyces articulosus</name>
    <dbReference type="NCBI Taxonomy" id="60185"/>
    <lineage>
        <taxon>Eukaryota</taxon>
        <taxon>Fungi</taxon>
        <taxon>Fungi incertae sedis</taxon>
        <taxon>Mucoromycota</taxon>
        <taxon>Mucoromycotina</taxon>
        <taxon>Mucoromycetes</taxon>
        <taxon>Mucorales</taxon>
        <taxon>Lichtheimiaceae</taxon>
        <taxon>Phascolomyces</taxon>
    </lineage>
</organism>
<keyword evidence="1" id="KW-0472">Membrane</keyword>